<dbReference type="AlphaFoldDB" id="A0AAD9PYQ4"/>
<dbReference type="EMBL" id="JARQWQ010000096">
    <property type="protein sequence ID" value="KAK2551535.1"/>
    <property type="molecule type" value="Genomic_DNA"/>
</dbReference>
<gene>
    <name evidence="1" type="ORF">P5673_027503</name>
</gene>
<evidence type="ECO:0000313" key="2">
    <source>
        <dbReference type="Proteomes" id="UP001249851"/>
    </source>
</evidence>
<evidence type="ECO:0000313" key="1">
    <source>
        <dbReference type="EMBL" id="KAK2551535.1"/>
    </source>
</evidence>
<reference evidence="1" key="1">
    <citation type="journal article" date="2023" name="G3 (Bethesda)">
        <title>Whole genome assembly and annotation of the endangered Caribbean coral Acropora cervicornis.</title>
        <authorList>
            <person name="Selwyn J.D."/>
            <person name="Vollmer S.V."/>
        </authorList>
    </citation>
    <scope>NUCLEOTIDE SEQUENCE</scope>
    <source>
        <strain evidence="1">K2</strain>
    </source>
</reference>
<name>A0AAD9PYQ4_ACRCE</name>
<proteinExistence type="predicted"/>
<keyword evidence="2" id="KW-1185">Reference proteome</keyword>
<dbReference type="Proteomes" id="UP001249851">
    <property type="component" value="Unassembled WGS sequence"/>
</dbReference>
<protein>
    <submittedName>
        <fullName evidence="1">Uncharacterized protein</fullName>
    </submittedName>
</protein>
<sequence length="25" mass="3073">MVKMIHLNLFFQIEVYELVCGMWNN</sequence>
<comment type="caution">
    <text evidence="1">The sequence shown here is derived from an EMBL/GenBank/DDBJ whole genome shotgun (WGS) entry which is preliminary data.</text>
</comment>
<organism evidence="1 2">
    <name type="scientific">Acropora cervicornis</name>
    <name type="common">Staghorn coral</name>
    <dbReference type="NCBI Taxonomy" id="6130"/>
    <lineage>
        <taxon>Eukaryota</taxon>
        <taxon>Metazoa</taxon>
        <taxon>Cnidaria</taxon>
        <taxon>Anthozoa</taxon>
        <taxon>Hexacorallia</taxon>
        <taxon>Scleractinia</taxon>
        <taxon>Astrocoeniina</taxon>
        <taxon>Acroporidae</taxon>
        <taxon>Acropora</taxon>
    </lineage>
</organism>
<reference evidence="1" key="2">
    <citation type="journal article" date="2023" name="Science">
        <title>Genomic signatures of disease resistance in endangered staghorn corals.</title>
        <authorList>
            <person name="Vollmer S.V."/>
            <person name="Selwyn J.D."/>
            <person name="Despard B.A."/>
            <person name="Roesel C.L."/>
        </authorList>
    </citation>
    <scope>NUCLEOTIDE SEQUENCE</scope>
    <source>
        <strain evidence="1">K2</strain>
    </source>
</reference>
<accession>A0AAD9PYQ4</accession>